<name>A0A7Y7IVR3_9PROT</name>
<dbReference type="AlphaFoldDB" id="A0A7Y7IVR3"/>
<gene>
    <name evidence="2" type="ORF">HUK84_06125</name>
</gene>
<dbReference type="Proteomes" id="UP000534870">
    <property type="component" value="Unassembled WGS sequence"/>
</dbReference>
<evidence type="ECO:0000313" key="3">
    <source>
        <dbReference type="Proteomes" id="UP000534870"/>
    </source>
</evidence>
<dbReference type="RefSeq" id="WP_176639484.1">
    <property type="nucleotide sequence ID" value="NZ_JABXXP010000067.1"/>
</dbReference>
<evidence type="ECO:0000313" key="2">
    <source>
        <dbReference type="EMBL" id="NVN10725.1"/>
    </source>
</evidence>
<dbReference type="EMBL" id="JABXXP010000067">
    <property type="protein sequence ID" value="NVN10725.1"/>
    <property type="molecule type" value="Genomic_DNA"/>
</dbReference>
<feature type="chain" id="PRO_5030698668" description="Aspartyl protease" evidence="1">
    <location>
        <begin position="24"/>
        <end position="360"/>
    </location>
</feature>
<proteinExistence type="predicted"/>
<organism evidence="2 3">
    <name type="scientific">Nguyenibacter vanlangensis</name>
    <dbReference type="NCBI Taxonomy" id="1216886"/>
    <lineage>
        <taxon>Bacteria</taxon>
        <taxon>Pseudomonadati</taxon>
        <taxon>Pseudomonadota</taxon>
        <taxon>Alphaproteobacteria</taxon>
        <taxon>Acetobacterales</taxon>
        <taxon>Acetobacteraceae</taxon>
        <taxon>Nguyenibacter</taxon>
    </lineage>
</organism>
<sequence length="360" mass="38423">MRKTPIFVGLFLLRMAAPGPLRAAESPRIVVPIQETVLSDGARRYSITLSFGGARFDAALDTGSTGLRILPRTVDPQDVLMSEKTETYGFGSGTVFDGVIGHGRVGFGDAGNAIAGAIPVQMITHVRCHKDNPKCPASRVDAEDYEIEGDGLPHEGFRAILGLRTSQGAVPNPLLAIGVRRWIIDLPLDGIPRTGWLILNPTDDEIAGFVKIPMLPQFGNARRPASDIVPGCLENLDTHSSICGGVLADTGAPGVTAVFSGRDEEIWPAGTHAALTFGQADHTVQARETLTIGRRAHASALKFVRWDLPINRVFAGLCPYFAFSILYDPANLTIGFKPRDAAPGGPVGEVNMPHELSGHP</sequence>
<protein>
    <recommendedName>
        <fullName evidence="4">Aspartyl protease</fullName>
    </recommendedName>
</protein>
<evidence type="ECO:0000256" key="1">
    <source>
        <dbReference type="SAM" id="SignalP"/>
    </source>
</evidence>
<evidence type="ECO:0008006" key="4">
    <source>
        <dbReference type="Google" id="ProtNLM"/>
    </source>
</evidence>
<feature type="signal peptide" evidence="1">
    <location>
        <begin position="1"/>
        <end position="23"/>
    </location>
</feature>
<accession>A0A7Y7IVR3</accession>
<comment type="caution">
    <text evidence="2">The sequence shown here is derived from an EMBL/GenBank/DDBJ whole genome shotgun (WGS) entry which is preliminary data.</text>
</comment>
<reference evidence="2 3" key="1">
    <citation type="submission" date="2020-06" db="EMBL/GenBank/DDBJ databases">
        <title>Description of novel acetic acid bacteria.</title>
        <authorList>
            <person name="Sombolestani A."/>
        </authorList>
    </citation>
    <scope>NUCLEOTIDE SEQUENCE [LARGE SCALE GENOMIC DNA]</scope>
    <source>
        <strain evidence="2 3">LMG 31431</strain>
    </source>
</reference>
<keyword evidence="1" id="KW-0732">Signal</keyword>